<evidence type="ECO:0000313" key="3">
    <source>
        <dbReference type="Proteomes" id="UP000538666"/>
    </source>
</evidence>
<dbReference type="Pfam" id="PF00903">
    <property type="entry name" value="Glyoxalase"/>
    <property type="match status" value="1"/>
</dbReference>
<dbReference type="InterPro" id="IPR029068">
    <property type="entry name" value="Glyas_Bleomycin-R_OHBP_Dase"/>
</dbReference>
<dbReference type="PANTHER" id="PTHR34109">
    <property type="entry name" value="BNAUNNG04460D PROTEIN-RELATED"/>
    <property type="match status" value="1"/>
</dbReference>
<evidence type="ECO:0000259" key="1">
    <source>
        <dbReference type="PROSITE" id="PS51819"/>
    </source>
</evidence>
<evidence type="ECO:0000313" key="2">
    <source>
        <dbReference type="EMBL" id="MBB6144212.1"/>
    </source>
</evidence>
<proteinExistence type="predicted"/>
<dbReference type="OrthoDB" id="9795306at2"/>
<dbReference type="Proteomes" id="UP000538666">
    <property type="component" value="Unassembled WGS sequence"/>
</dbReference>
<dbReference type="RefSeq" id="WP_050059129.1">
    <property type="nucleotide sequence ID" value="NZ_JACHEK010000004.1"/>
</dbReference>
<dbReference type="Gene3D" id="3.30.720.110">
    <property type="match status" value="1"/>
</dbReference>
<accession>A0A841JS44</accession>
<sequence length="148" mass="16373">MSTAKVVPEGYHSVQPYLIFKRTGEAIDFYTKAFGAKERLRMAGKDGRIGHAEIEIGDSCLMMADENASFEAFSVEHFGGSPVSLMVYVADCDAMYKQALAAGATSTREPADQPYGDRMAGVKDPFGYFWYLGTRIKGMTKEELEQLM</sequence>
<name>A0A841JS44_9BACT</name>
<dbReference type="PROSITE" id="PS51819">
    <property type="entry name" value="VOC"/>
    <property type="match status" value="1"/>
</dbReference>
<dbReference type="EMBL" id="JACHEK010000004">
    <property type="protein sequence ID" value="MBB6144212.1"/>
    <property type="molecule type" value="Genomic_DNA"/>
</dbReference>
<dbReference type="Gene3D" id="3.30.720.120">
    <property type="match status" value="1"/>
</dbReference>
<dbReference type="InterPro" id="IPR004360">
    <property type="entry name" value="Glyas_Fos-R_dOase_dom"/>
</dbReference>
<dbReference type="CDD" id="cd07246">
    <property type="entry name" value="VOC_like"/>
    <property type="match status" value="1"/>
</dbReference>
<protein>
    <submittedName>
        <fullName evidence="2">PhnB protein</fullName>
    </submittedName>
</protein>
<dbReference type="InterPro" id="IPR037523">
    <property type="entry name" value="VOC_core"/>
</dbReference>
<dbReference type="PANTHER" id="PTHR34109:SF1">
    <property type="entry name" value="VOC DOMAIN-CONTAINING PROTEIN"/>
    <property type="match status" value="1"/>
</dbReference>
<comment type="caution">
    <text evidence="2">The sequence shown here is derived from an EMBL/GenBank/DDBJ whole genome shotgun (WGS) entry which is preliminary data.</text>
</comment>
<feature type="domain" description="VOC" evidence="1">
    <location>
        <begin position="10"/>
        <end position="135"/>
    </location>
</feature>
<dbReference type="AlphaFoldDB" id="A0A841JS44"/>
<reference evidence="2 3" key="1">
    <citation type="submission" date="2020-08" db="EMBL/GenBank/DDBJ databases">
        <title>Genomic Encyclopedia of Type Strains, Phase IV (KMG-IV): sequencing the most valuable type-strain genomes for metagenomic binning, comparative biology and taxonomic classification.</title>
        <authorList>
            <person name="Goeker M."/>
        </authorList>
    </citation>
    <scope>NUCLEOTIDE SEQUENCE [LARGE SCALE GENOMIC DNA]</scope>
    <source>
        <strain evidence="2 3">DSM 103733</strain>
    </source>
</reference>
<dbReference type="SUPFAM" id="SSF54593">
    <property type="entry name" value="Glyoxalase/Bleomycin resistance protein/Dihydroxybiphenyl dioxygenase"/>
    <property type="match status" value="1"/>
</dbReference>
<gene>
    <name evidence="2" type="ORF">HNQ77_002164</name>
</gene>
<keyword evidence="3" id="KW-1185">Reference proteome</keyword>
<organism evidence="2 3">
    <name type="scientific">Silvibacterium bohemicum</name>
    <dbReference type="NCBI Taxonomy" id="1577686"/>
    <lineage>
        <taxon>Bacteria</taxon>
        <taxon>Pseudomonadati</taxon>
        <taxon>Acidobacteriota</taxon>
        <taxon>Terriglobia</taxon>
        <taxon>Terriglobales</taxon>
        <taxon>Acidobacteriaceae</taxon>
        <taxon>Silvibacterium</taxon>
    </lineage>
</organism>